<organism evidence="2 3">
    <name type="scientific">Microbacterium aerolatum</name>
    <dbReference type="NCBI Taxonomy" id="153731"/>
    <lineage>
        <taxon>Bacteria</taxon>
        <taxon>Bacillati</taxon>
        <taxon>Actinomycetota</taxon>
        <taxon>Actinomycetes</taxon>
        <taxon>Micrococcales</taxon>
        <taxon>Microbacteriaceae</taxon>
        <taxon>Microbacterium</taxon>
    </lineage>
</organism>
<dbReference type="EMBL" id="BJUW01000013">
    <property type="protein sequence ID" value="GEK87377.1"/>
    <property type="molecule type" value="Genomic_DNA"/>
</dbReference>
<comment type="caution">
    <text evidence="2">The sequence shown here is derived from an EMBL/GenBank/DDBJ whole genome shotgun (WGS) entry which is preliminary data.</text>
</comment>
<dbReference type="GO" id="GO:0004721">
    <property type="term" value="F:phosphoprotein phosphatase activity"/>
    <property type="evidence" value="ECO:0007669"/>
    <property type="project" value="InterPro"/>
</dbReference>
<evidence type="ECO:0000259" key="1">
    <source>
        <dbReference type="PROSITE" id="PS50056"/>
    </source>
</evidence>
<proteinExistence type="predicted"/>
<dbReference type="Pfam" id="PF13350">
    <property type="entry name" value="Y_phosphatase3"/>
    <property type="match status" value="1"/>
</dbReference>
<dbReference type="InterPro" id="IPR016130">
    <property type="entry name" value="Tyr_Pase_AS"/>
</dbReference>
<evidence type="ECO:0000313" key="2">
    <source>
        <dbReference type="EMBL" id="GEK87377.1"/>
    </source>
</evidence>
<dbReference type="AlphaFoldDB" id="A0A511ANM4"/>
<evidence type="ECO:0000313" key="3">
    <source>
        <dbReference type="Proteomes" id="UP000321225"/>
    </source>
</evidence>
<feature type="domain" description="Tyrosine specific protein phosphatases" evidence="1">
    <location>
        <begin position="113"/>
        <end position="160"/>
    </location>
</feature>
<sequence length="225" mass="23488">MEMRTIGIDGLFNARATSASAPWLIRTGAPDALSADGVSTLRALGVSVIIDLREPSEVSVAEHGIPVRSVGIYGAEPPQTGRLEDVYEALLRERGAALAVAVGLVADAEGAALVHCTAGKDRTGLVVALARLAAGDSAEQVVEDYVLSEPDVRPVRERHALAVAGALPAAEREETLRLHLASPREAIEHALAVIDGLGGAAAYLTGNGLSDPQLRELRRKRQAAT</sequence>
<dbReference type="InterPro" id="IPR029021">
    <property type="entry name" value="Prot-tyrosine_phosphatase-like"/>
</dbReference>
<dbReference type="InterPro" id="IPR000387">
    <property type="entry name" value="Tyr_Pase_dom"/>
</dbReference>
<accession>A0A511ANM4</accession>
<dbReference type="Proteomes" id="UP000321225">
    <property type="component" value="Unassembled WGS sequence"/>
</dbReference>
<name>A0A511ANM4_9MICO</name>
<protein>
    <recommendedName>
        <fullName evidence="1">Tyrosine specific protein phosphatases domain-containing protein</fullName>
    </recommendedName>
</protein>
<dbReference type="PROSITE" id="PS50056">
    <property type="entry name" value="TYR_PHOSPHATASE_2"/>
    <property type="match status" value="1"/>
</dbReference>
<dbReference type="PROSITE" id="PS00383">
    <property type="entry name" value="TYR_PHOSPHATASE_1"/>
    <property type="match status" value="1"/>
</dbReference>
<reference evidence="2 3" key="1">
    <citation type="submission" date="2019-07" db="EMBL/GenBank/DDBJ databases">
        <title>Whole genome shotgun sequence of Microbacterium aerolatum NBRC 103071.</title>
        <authorList>
            <person name="Hosoyama A."/>
            <person name="Uohara A."/>
            <person name="Ohji S."/>
            <person name="Ichikawa N."/>
        </authorList>
    </citation>
    <scope>NUCLEOTIDE SEQUENCE [LARGE SCALE GENOMIC DNA]</scope>
    <source>
        <strain evidence="2 3">NBRC 103071</strain>
    </source>
</reference>
<keyword evidence="3" id="KW-1185">Reference proteome</keyword>
<dbReference type="Gene3D" id="3.90.190.10">
    <property type="entry name" value="Protein tyrosine phosphatase superfamily"/>
    <property type="match status" value="1"/>
</dbReference>
<dbReference type="SUPFAM" id="SSF52799">
    <property type="entry name" value="(Phosphotyrosine protein) phosphatases II"/>
    <property type="match status" value="1"/>
</dbReference>
<gene>
    <name evidence="2" type="ORF">MAE01_25530</name>
</gene>
<dbReference type="InterPro" id="IPR026893">
    <property type="entry name" value="Tyr/Ser_Pase_IphP-type"/>
</dbReference>